<protein>
    <submittedName>
        <fullName evidence="1">Uncharacterized protein</fullName>
    </submittedName>
</protein>
<keyword evidence="2" id="KW-1185">Reference proteome</keyword>
<comment type="caution">
    <text evidence="1">The sequence shown here is derived from an EMBL/GenBank/DDBJ whole genome shotgun (WGS) entry which is preliminary data.</text>
</comment>
<evidence type="ECO:0000313" key="2">
    <source>
        <dbReference type="Proteomes" id="UP000054695"/>
    </source>
</evidence>
<dbReference type="PATRIC" id="fig|447.4.peg.3861"/>
<dbReference type="AlphaFoldDB" id="A0A0W0R6N1"/>
<gene>
    <name evidence="1" type="ORF">Lboz_3599</name>
</gene>
<evidence type="ECO:0000313" key="1">
    <source>
        <dbReference type="EMBL" id="KTC66704.1"/>
    </source>
</evidence>
<organism evidence="1 2">
    <name type="scientific">Legionella bozemanae</name>
    <name type="common">Fluoribacter bozemanae</name>
    <dbReference type="NCBI Taxonomy" id="447"/>
    <lineage>
        <taxon>Bacteria</taxon>
        <taxon>Pseudomonadati</taxon>
        <taxon>Pseudomonadota</taxon>
        <taxon>Gammaproteobacteria</taxon>
        <taxon>Legionellales</taxon>
        <taxon>Legionellaceae</taxon>
        <taxon>Legionella</taxon>
    </lineage>
</organism>
<proteinExistence type="predicted"/>
<reference evidence="1 2" key="1">
    <citation type="submission" date="2015-11" db="EMBL/GenBank/DDBJ databases">
        <title>Genomic analysis of 38 Legionella species identifies large and diverse effector repertoires.</title>
        <authorList>
            <person name="Burstein D."/>
            <person name="Amaro F."/>
            <person name="Zusman T."/>
            <person name="Lifshitz Z."/>
            <person name="Cohen O."/>
            <person name="Gilbert J.A."/>
            <person name="Pupko T."/>
            <person name="Shuman H.A."/>
            <person name="Segal G."/>
        </authorList>
    </citation>
    <scope>NUCLEOTIDE SEQUENCE [LARGE SCALE GENOMIC DNA]</scope>
    <source>
        <strain evidence="1 2">WIGA</strain>
    </source>
</reference>
<dbReference type="Proteomes" id="UP000054695">
    <property type="component" value="Unassembled WGS sequence"/>
</dbReference>
<accession>A0A0W0R6N1</accession>
<sequence length="140" mass="16175">MHNMPKTIKNNCPGDNKAYVEFNSELKLFRAVVENVEFFEAPNKLNHVKVNFNRDKEIVELSLTVSENQAESKNQLDEFQNLVSKLNSTSFMNKFYLSRTDFFQRQCKHFVSLISNLSSEKKSSITSSHESNSHNGNFAF</sequence>
<dbReference type="EMBL" id="LNXU01000060">
    <property type="protein sequence ID" value="KTC66704.1"/>
    <property type="molecule type" value="Genomic_DNA"/>
</dbReference>
<name>A0A0W0R6N1_LEGBO</name>